<evidence type="ECO:0000259" key="5">
    <source>
        <dbReference type="PROSITE" id="PS50110"/>
    </source>
</evidence>
<feature type="modified residue" description="4-aspartylphosphate" evidence="4">
    <location>
        <position position="393"/>
    </location>
</feature>
<dbReference type="PANTHER" id="PTHR30024:SF47">
    <property type="entry name" value="TAURINE-BINDING PERIPLASMIC PROTEIN"/>
    <property type="match status" value="1"/>
</dbReference>
<evidence type="ECO:0000256" key="4">
    <source>
        <dbReference type="PROSITE-ProRule" id="PRU00169"/>
    </source>
</evidence>
<dbReference type="InterPro" id="IPR001789">
    <property type="entry name" value="Sig_transdc_resp-reg_receiver"/>
</dbReference>
<proteinExistence type="inferred from homology"/>
<dbReference type="SUPFAM" id="SSF53850">
    <property type="entry name" value="Periplasmic binding protein-like II"/>
    <property type="match status" value="1"/>
</dbReference>
<dbReference type="Gene3D" id="3.40.50.2300">
    <property type="match status" value="1"/>
</dbReference>
<comment type="subcellular location">
    <subcellularLocation>
        <location evidence="1">Periplasm</location>
    </subcellularLocation>
</comment>
<comment type="similarity">
    <text evidence="2">Belongs to the bacterial solute-binding protein SsuA/TauA family.</text>
</comment>
<keyword evidence="4" id="KW-0597">Phosphoprotein</keyword>
<keyword evidence="7" id="KW-1185">Reference proteome</keyword>
<reference evidence="6" key="1">
    <citation type="journal article" date="2015" name="PeerJ">
        <title>First genomic representation of candidate bacterial phylum KSB3 points to enhanced environmental sensing as a trigger of wastewater bulking.</title>
        <authorList>
            <person name="Sekiguchi Y."/>
            <person name="Ohashi A."/>
            <person name="Parks D.H."/>
            <person name="Yamauchi T."/>
            <person name="Tyson G.W."/>
            <person name="Hugenholtz P."/>
        </authorList>
    </citation>
    <scope>NUCLEOTIDE SEQUENCE [LARGE SCALE GENOMIC DNA]</scope>
</reference>
<dbReference type="Pfam" id="PF00072">
    <property type="entry name" value="Response_reg"/>
    <property type="match status" value="1"/>
</dbReference>
<dbReference type="AlphaFoldDB" id="A0A081BN63"/>
<name>A0A081BN63_9BACT</name>
<organism evidence="6">
    <name type="scientific">Candidatus Moduliflexus flocculans</name>
    <dbReference type="NCBI Taxonomy" id="1499966"/>
    <lineage>
        <taxon>Bacteria</taxon>
        <taxon>Candidatus Moduliflexota</taxon>
        <taxon>Candidatus Moduliflexia</taxon>
        <taxon>Candidatus Moduliflexales</taxon>
        <taxon>Candidatus Moduliflexaceae</taxon>
    </lineage>
</organism>
<dbReference type="SMART" id="SM00448">
    <property type="entry name" value="REC"/>
    <property type="match status" value="1"/>
</dbReference>
<dbReference type="Proteomes" id="UP000030700">
    <property type="component" value="Unassembled WGS sequence"/>
</dbReference>
<evidence type="ECO:0000256" key="2">
    <source>
        <dbReference type="ARBA" id="ARBA00010742"/>
    </source>
</evidence>
<evidence type="ECO:0000256" key="1">
    <source>
        <dbReference type="ARBA" id="ARBA00004418"/>
    </source>
</evidence>
<dbReference type="PROSITE" id="PS50110">
    <property type="entry name" value="RESPONSE_REGULATORY"/>
    <property type="match status" value="1"/>
</dbReference>
<feature type="domain" description="Response regulatory" evidence="5">
    <location>
        <begin position="343"/>
        <end position="458"/>
    </location>
</feature>
<gene>
    <name evidence="6" type="ORF">U14_03075</name>
</gene>
<accession>A0A081BN63</accession>
<evidence type="ECO:0000313" key="6">
    <source>
        <dbReference type="EMBL" id="GAK51829.1"/>
    </source>
</evidence>
<dbReference type="Pfam" id="PF09084">
    <property type="entry name" value="NMT1"/>
    <property type="match status" value="1"/>
</dbReference>
<keyword evidence="3" id="KW-0732">Signal</keyword>
<evidence type="ECO:0000256" key="3">
    <source>
        <dbReference type="ARBA" id="ARBA00022729"/>
    </source>
</evidence>
<dbReference type="PANTHER" id="PTHR30024">
    <property type="entry name" value="ALIPHATIC SULFONATES-BINDING PROTEIN-RELATED"/>
    <property type="match status" value="1"/>
</dbReference>
<dbReference type="GO" id="GO:0042597">
    <property type="term" value="C:periplasmic space"/>
    <property type="evidence" value="ECO:0007669"/>
    <property type="project" value="UniProtKB-SubCell"/>
</dbReference>
<dbReference type="STRING" id="1499966.U14_03075"/>
<evidence type="ECO:0000313" key="7">
    <source>
        <dbReference type="Proteomes" id="UP000030700"/>
    </source>
</evidence>
<dbReference type="GO" id="GO:0000160">
    <property type="term" value="P:phosphorelay signal transduction system"/>
    <property type="evidence" value="ECO:0007669"/>
    <property type="project" value="InterPro"/>
</dbReference>
<dbReference type="EMBL" id="DF820457">
    <property type="protein sequence ID" value="GAK51829.1"/>
    <property type="molecule type" value="Genomic_DNA"/>
</dbReference>
<dbReference type="SUPFAM" id="SSF52172">
    <property type="entry name" value="CheY-like"/>
    <property type="match status" value="1"/>
</dbReference>
<dbReference type="InterPro" id="IPR015168">
    <property type="entry name" value="SsuA/THI5"/>
</dbReference>
<protein>
    <recommendedName>
        <fullName evidence="5">Response regulatory domain-containing protein</fullName>
    </recommendedName>
</protein>
<dbReference type="Gene3D" id="3.40.190.10">
    <property type="entry name" value="Periplasmic binding protein-like II"/>
    <property type="match status" value="2"/>
</dbReference>
<dbReference type="HOGENOM" id="CLU_536048_0_0_0"/>
<sequence length="459" mass="50593">MAQSLELWGVLDPNISAQLALAVQLDLFKKEADLDVTCRFIESGTMMAEEVLTAQHKPFAIMQTPITALLLHEKGFQNKILAPLANIAGTQQVVIQNASGIIHPRDLERKRLGMPKGAAVYLAIDKMARDYGVELSKIEFVDLLPNELLLAFFNRQIDAMACWEPWTSKAQKEGGRFYFSGVRSAIPGMEGNVNWLVNQSCLIAPDSQIQEHSDTIVAILRVLRTATDLLNHHCKDVSKHLSEFFGGERVEVMMAMSENDYAMTMDNLFRIGVLGFRDFLYETGRISTKISESSLYDASLLRQVDASLVKLEEIGGQRLAIVEKSGIYYQHGVALSGDGGPLRFLLADDSKYVRRLLAQTVKIIGGDIVGEATTGSDAIEAFTRLRPNVVTMDISMPGVSGVDAIKHILQLDPEVNIVVISGADVAEVRKEVFELGAKIFITKPFDPVLVAEIIGLLLF</sequence>
<dbReference type="InterPro" id="IPR011006">
    <property type="entry name" value="CheY-like_superfamily"/>
</dbReference>